<dbReference type="Gene3D" id="3.30.40.10">
    <property type="entry name" value="Zinc/RING finger domain, C3HC4 (zinc finger)"/>
    <property type="match status" value="1"/>
</dbReference>
<evidence type="ECO:0000256" key="1">
    <source>
        <dbReference type="ARBA" id="ARBA00022723"/>
    </source>
</evidence>
<comment type="caution">
    <text evidence="8">The sequence shown here is derived from an EMBL/GenBank/DDBJ whole genome shotgun (WGS) entry which is preliminary data.</text>
</comment>
<evidence type="ECO:0000259" key="7">
    <source>
        <dbReference type="SMART" id="SM00249"/>
    </source>
</evidence>
<dbReference type="Pfam" id="PF23121">
    <property type="entry name" value="SPOC_AIPP2"/>
    <property type="match status" value="1"/>
</dbReference>
<feature type="compositionally biased region" description="Basic and acidic residues" evidence="6">
    <location>
        <begin position="477"/>
        <end position="488"/>
    </location>
</feature>
<dbReference type="InterPro" id="IPR011011">
    <property type="entry name" value="Znf_FYVE_PHD"/>
</dbReference>
<dbReference type="EMBL" id="JARPOI010000012">
    <property type="protein sequence ID" value="KAJ9166781.1"/>
    <property type="molecule type" value="Genomic_DNA"/>
</dbReference>
<proteinExistence type="predicted"/>
<organism evidence="8 9">
    <name type="scientific">Hevea brasiliensis</name>
    <name type="common">Para rubber tree</name>
    <name type="synonym">Siphonia brasiliensis</name>
    <dbReference type="NCBI Taxonomy" id="3981"/>
    <lineage>
        <taxon>Eukaryota</taxon>
        <taxon>Viridiplantae</taxon>
        <taxon>Streptophyta</taxon>
        <taxon>Embryophyta</taxon>
        <taxon>Tracheophyta</taxon>
        <taxon>Spermatophyta</taxon>
        <taxon>Magnoliopsida</taxon>
        <taxon>eudicotyledons</taxon>
        <taxon>Gunneridae</taxon>
        <taxon>Pentapetalae</taxon>
        <taxon>rosids</taxon>
        <taxon>fabids</taxon>
        <taxon>Malpighiales</taxon>
        <taxon>Euphorbiaceae</taxon>
        <taxon>Crotonoideae</taxon>
        <taxon>Micrandreae</taxon>
        <taxon>Hevea</taxon>
    </lineage>
</organism>
<reference evidence="8 9" key="1">
    <citation type="journal article" date="2023" name="Plant Biotechnol. J.">
        <title>Chromosome-level wild Hevea brasiliensis genome provides new tools for genomic-assisted breeding and valuable loci to elevate rubber yield.</title>
        <authorList>
            <person name="Cheng H."/>
            <person name="Song X."/>
            <person name="Hu Y."/>
            <person name="Wu T."/>
            <person name="Yang Q."/>
            <person name="An Z."/>
            <person name="Feng S."/>
            <person name="Deng Z."/>
            <person name="Wu W."/>
            <person name="Zeng X."/>
            <person name="Tu M."/>
            <person name="Wang X."/>
            <person name="Huang H."/>
        </authorList>
    </citation>
    <scope>NUCLEOTIDE SEQUENCE [LARGE SCALE GENOMIC DNA]</scope>
    <source>
        <strain evidence="8">MT/VB/25A 57/8</strain>
    </source>
</reference>
<dbReference type="InterPro" id="IPR049914">
    <property type="entry name" value="PHD1-3/5-6"/>
</dbReference>
<evidence type="ECO:0000256" key="4">
    <source>
        <dbReference type="ARBA" id="ARBA00023015"/>
    </source>
</evidence>
<keyword evidence="9" id="KW-1185">Reference proteome</keyword>
<gene>
    <name evidence="8" type="ORF">P3X46_021484</name>
</gene>
<dbReference type="Proteomes" id="UP001174677">
    <property type="component" value="Chromosome 12"/>
</dbReference>
<keyword evidence="3" id="KW-0862">Zinc</keyword>
<feature type="region of interest" description="Disordered" evidence="6">
    <location>
        <begin position="465"/>
        <end position="495"/>
    </location>
</feature>
<name>A0ABQ9LFR7_HEVBR</name>
<accession>A0ABQ9LFR7</accession>
<keyword evidence="4" id="KW-0805">Transcription regulation</keyword>
<evidence type="ECO:0000256" key="5">
    <source>
        <dbReference type="ARBA" id="ARBA00023163"/>
    </source>
</evidence>
<dbReference type="SMART" id="SM00249">
    <property type="entry name" value="PHD"/>
    <property type="match status" value="1"/>
</dbReference>
<dbReference type="PROSITE" id="PS01359">
    <property type="entry name" value="ZF_PHD_1"/>
    <property type="match status" value="1"/>
</dbReference>
<dbReference type="InterPro" id="IPR056280">
    <property type="entry name" value="AIPP2-like_SPOC"/>
</dbReference>
<dbReference type="InterPro" id="IPR001965">
    <property type="entry name" value="Znf_PHD"/>
</dbReference>
<evidence type="ECO:0000256" key="6">
    <source>
        <dbReference type="SAM" id="MobiDB-lite"/>
    </source>
</evidence>
<dbReference type="CDD" id="cd15489">
    <property type="entry name" value="PHD_SF"/>
    <property type="match status" value="1"/>
</dbReference>
<protein>
    <recommendedName>
        <fullName evidence="7">Zinc finger PHD-type domain-containing protein</fullName>
    </recommendedName>
</protein>
<keyword evidence="5" id="KW-0804">Transcription</keyword>
<evidence type="ECO:0000313" key="8">
    <source>
        <dbReference type="EMBL" id="KAJ9166781.1"/>
    </source>
</evidence>
<dbReference type="InterPro" id="IPR013083">
    <property type="entry name" value="Znf_RING/FYVE/PHD"/>
</dbReference>
<dbReference type="SUPFAM" id="SSF57903">
    <property type="entry name" value="FYVE/PHD zinc finger"/>
    <property type="match status" value="1"/>
</dbReference>
<evidence type="ECO:0000256" key="3">
    <source>
        <dbReference type="ARBA" id="ARBA00022833"/>
    </source>
</evidence>
<feature type="region of interest" description="Disordered" evidence="6">
    <location>
        <begin position="237"/>
        <end position="262"/>
    </location>
</feature>
<dbReference type="InterPro" id="IPR019786">
    <property type="entry name" value="Zinc_finger_PHD-type_CS"/>
</dbReference>
<keyword evidence="1" id="KW-0479">Metal-binding</keyword>
<sequence length="512" mass="57789">MVTICQKCGDRGWTELLIFCRACQAYAVHRYCLDVLPATFDEYAEWLCEDCEPKVATSSFLDKLSPFQVSENDTESFESVKVKKRNHVNKLKKKSKRKVKSCSKSRVLERRKTSFLHLNEVLCSKNSEKDQEFARQNGMDECGLDEAVESLKRKNCRPNVVDLQLLEMNCCKDGKKDEKHGRKHDFNESSFHEEAECLKINNSSVTIPLEVNYPEPGEIEQKIERWNGLGEDCFSGEAERPNGLGKSSFNGEGDSPKTKNTQLARCDSHPLEMDCFKDGEKDLKLRRLNNLDEGSSCEVAEPCRTNNSQLVVSYIPNIVVHAQPIKDPIWRGSLSLLEKKFGTVVGLVAHVSSIACPKASEEAKSLPTLLSPELLPRAAVWPKGFEKSGPNDDSIALYFFPDSERNEKVFDSLVNEMISQELAMRVDVQNAELLIFTSRILPMEFWRFQAKFYLWGVFKGKRTSKAAVDDNPGEGKGLTKDLTWDRRSPVSPLSNGSYGCGSMYSTLDPSMQ</sequence>
<feature type="domain" description="Zinc finger PHD-type" evidence="7">
    <location>
        <begin position="4"/>
        <end position="52"/>
    </location>
</feature>
<evidence type="ECO:0000256" key="2">
    <source>
        <dbReference type="ARBA" id="ARBA00022771"/>
    </source>
</evidence>
<dbReference type="PANTHER" id="PTHR33304">
    <property type="match status" value="1"/>
</dbReference>
<dbReference type="PANTHER" id="PTHR33304:SF18">
    <property type="entry name" value="CHROMATIN REGULATOR PHD FAMILY-RELATED"/>
    <property type="match status" value="1"/>
</dbReference>
<evidence type="ECO:0000313" key="9">
    <source>
        <dbReference type="Proteomes" id="UP001174677"/>
    </source>
</evidence>
<keyword evidence="2" id="KW-0863">Zinc-finger</keyword>